<keyword evidence="10" id="KW-0007">Acetylation</keyword>
<keyword evidence="4" id="KW-0488">Methylation</keyword>
<evidence type="ECO:0000256" key="11">
    <source>
        <dbReference type="ARBA" id="ARBA00022999"/>
    </source>
</evidence>
<dbReference type="CDD" id="cd16851">
    <property type="entry name" value="STAT1_CCD"/>
    <property type="match status" value="1"/>
</dbReference>
<evidence type="ECO:0000313" key="22">
    <source>
        <dbReference type="EMBL" id="NWR12249.1"/>
    </source>
</evidence>
<dbReference type="InterPro" id="IPR013801">
    <property type="entry name" value="STAT_TF_DNA-bd"/>
</dbReference>
<evidence type="ECO:0000256" key="15">
    <source>
        <dbReference type="ARBA" id="ARBA00023159"/>
    </source>
</evidence>
<evidence type="ECO:0000256" key="12">
    <source>
        <dbReference type="ARBA" id="ARBA00023015"/>
    </source>
</evidence>
<reference evidence="22 23" key="1">
    <citation type="submission" date="2019-09" db="EMBL/GenBank/DDBJ databases">
        <title>Bird 10,000 Genomes (B10K) Project - Family phase.</title>
        <authorList>
            <person name="Zhang G."/>
        </authorList>
    </citation>
    <scope>NUCLEOTIDE SEQUENCE [LARGE SCALE GENOMIC DNA]</scope>
    <source>
        <strain evidence="22">B10K-DU-002-08</strain>
        <tissue evidence="22">Muscle</tissue>
    </source>
</reference>
<proteinExistence type="inferred from homology"/>
<feature type="domain" description="SH2" evidence="21">
    <location>
        <begin position="578"/>
        <end position="683"/>
    </location>
</feature>
<dbReference type="GO" id="GO:0051607">
    <property type="term" value="P:defense response to virus"/>
    <property type="evidence" value="ECO:0007669"/>
    <property type="project" value="UniProtKB-ARBA"/>
</dbReference>
<evidence type="ECO:0000256" key="14">
    <source>
        <dbReference type="ARBA" id="ARBA00023125"/>
    </source>
</evidence>
<dbReference type="InterPro" id="IPR001217">
    <property type="entry name" value="STAT"/>
</dbReference>
<evidence type="ECO:0000256" key="9">
    <source>
        <dbReference type="ARBA" id="ARBA00022843"/>
    </source>
</evidence>
<dbReference type="Gene3D" id="1.10.238.10">
    <property type="entry name" value="EF-hand"/>
    <property type="match status" value="1"/>
</dbReference>
<comment type="similarity">
    <text evidence="3 19">Belongs to the transcription factor STAT family.</text>
</comment>
<evidence type="ECO:0000313" key="23">
    <source>
        <dbReference type="Proteomes" id="UP000580691"/>
    </source>
</evidence>
<evidence type="ECO:0000256" key="20">
    <source>
        <dbReference type="SAM" id="Coils"/>
    </source>
</evidence>
<dbReference type="Pfam" id="PF02864">
    <property type="entry name" value="STAT_bind"/>
    <property type="match status" value="1"/>
</dbReference>
<feature type="non-terminal residue" evidence="22">
    <location>
        <position position="1"/>
    </location>
</feature>
<keyword evidence="13 20" id="KW-0175">Coiled coil</keyword>
<dbReference type="AlphaFoldDB" id="A0A7K4UPS3"/>
<evidence type="ECO:0000256" key="5">
    <source>
        <dbReference type="ARBA" id="ARBA00022490"/>
    </source>
</evidence>
<keyword evidence="17 19" id="KW-0539">Nucleus</keyword>
<evidence type="ECO:0000256" key="4">
    <source>
        <dbReference type="ARBA" id="ARBA00022481"/>
    </source>
</evidence>
<dbReference type="SUPFAM" id="SSF47655">
    <property type="entry name" value="STAT"/>
    <property type="match status" value="1"/>
</dbReference>
<dbReference type="Gene3D" id="1.10.532.10">
    <property type="entry name" value="STAT transcription factor, N-terminal domain"/>
    <property type="match status" value="1"/>
</dbReference>
<evidence type="ECO:0000256" key="7">
    <source>
        <dbReference type="ARBA" id="ARBA00022553"/>
    </source>
</evidence>
<dbReference type="OrthoDB" id="19300at2759"/>
<keyword evidence="7 19" id="KW-0597">Phosphoprotein</keyword>
<dbReference type="InterPro" id="IPR000980">
    <property type="entry name" value="SH2"/>
</dbReference>
<keyword evidence="6" id="KW-1017">Isopeptide bond</keyword>
<evidence type="ECO:0000256" key="10">
    <source>
        <dbReference type="ARBA" id="ARBA00022990"/>
    </source>
</evidence>
<dbReference type="InterPro" id="IPR015988">
    <property type="entry name" value="STAT_TF_CC"/>
</dbReference>
<dbReference type="InterPro" id="IPR036860">
    <property type="entry name" value="SH2_dom_sf"/>
</dbReference>
<comment type="subcellular location">
    <subcellularLocation>
        <location evidence="2 19">Cytoplasm</location>
    </subcellularLocation>
    <subcellularLocation>
        <location evidence="1 19">Nucleus</location>
    </subcellularLocation>
</comment>
<dbReference type="GO" id="GO:0005654">
    <property type="term" value="C:nucleoplasm"/>
    <property type="evidence" value="ECO:0007669"/>
    <property type="project" value="UniProtKB-ARBA"/>
</dbReference>
<dbReference type="GO" id="GO:0003677">
    <property type="term" value="F:DNA binding"/>
    <property type="evidence" value="ECO:0007669"/>
    <property type="project" value="UniProtKB-KW"/>
</dbReference>
<dbReference type="Pfam" id="PF00017">
    <property type="entry name" value="SH2"/>
    <property type="match status" value="1"/>
</dbReference>
<dbReference type="GO" id="GO:0051093">
    <property type="term" value="P:negative regulation of developmental process"/>
    <property type="evidence" value="ECO:0007669"/>
    <property type="project" value="UniProtKB-ARBA"/>
</dbReference>
<comment type="caution">
    <text evidence="22">The sequence shown here is derived from an EMBL/GenBank/DDBJ whole genome shotgun (WGS) entry which is preliminary data.</text>
</comment>
<evidence type="ECO:0000256" key="2">
    <source>
        <dbReference type="ARBA" id="ARBA00004496"/>
    </source>
</evidence>
<dbReference type="EMBL" id="VXBN01016514">
    <property type="protein sequence ID" value="NWR12249.1"/>
    <property type="molecule type" value="Genomic_DNA"/>
</dbReference>
<keyword evidence="15 19" id="KW-0010">Activator</keyword>
<sequence length="683" mass="79373">MTQWYQLQQLDSKHLEQVHQLYDDSFPMEIRQYLAQWLENQDWEHAANNVSFATLLFHDLLSQLDDQFSRFLIENNFLLQHNIRKSKRNLQDNFQEDPIHMAMIIHNCLKEERKILNSAQASNEMEVGSVQSTATGMPDKHKELDAKVRALKSSVTDVEQDIKMLEDMQDEYDFKCKTLQNREHESNNMSQEEYKKEQLNLQHMFLSLDCKRKEVVNKIVQLLHSTEHIQAALINDELVEWKHRQQTACIGGPPNACLDQLQNWFTIVAESLQQVRQQLKKLEELEQKFTYDPDPITKNKQFLQDLTHKLFQQLIQSSFVVERQPCMPTHPQRPLVLKTGVQFTVKLRLLVKLQELNYNLKVKVLFDKYVAFVSSLLFRKFNILGTNTKVMNMEESTNGSLAAEFRHLGFSLPQKFSFIFFFLKGPLIVTEELHSLSFETQLCQPGLVIDLETTSLPIVVISNVSQLPSGWASILWFNMLSTDPKNLSFFLNPPCAKWSKLSDVLSWQFSSVTKRGLNADQLSMLGEKLLGPTNGGPQDGLIPWTRFCKENLNDKNFPFWLWIEGILELIKKHLLCLWNDGCIVGFISKERERALLKDQSPGTFLLRFSESSREGAITFTWVEESQNEPQFHSVEPYTKKELSAVTFPDIIRNYKVMAAENIPENPLRFLYPNIPKDNAFGKY</sequence>
<organism evidence="22 23">
    <name type="scientific">Sinosuthora webbiana</name>
    <dbReference type="NCBI Taxonomy" id="337173"/>
    <lineage>
        <taxon>Eukaryota</taxon>
        <taxon>Metazoa</taxon>
        <taxon>Chordata</taxon>
        <taxon>Craniata</taxon>
        <taxon>Vertebrata</taxon>
        <taxon>Euteleostomi</taxon>
        <taxon>Archelosauria</taxon>
        <taxon>Archosauria</taxon>
        <taxon>Dinosauria</taxon>
        <taxon>Saurischia</taxon>
        <taxon>Theropoda</taxon>
        <taxon>Coelurosauria</taxon>
        <taxon>Aves</taxon>
        <taxon>Neognathae</taxon>
        <taxon>Neoaves</taxon>
        <taxon>Telluraves</taxon>
        <taxon>Australaves</taxon>
        <taxon>Passeriformes</taxon>
        <taxon>Sylvioidea</taxon>
        <taxon>Sylviidae</taxon>
        <taxon>Sinosuthora</taxon>
    </lineage>
</organism>
<keyword evidence="23" id="KW-1185">Reference proteome</keyword>
<evidence type="ECO:0000256" key="17">
    <source>
        <dbReference type="ARBA" id="ARBA00023242"/>
    </source>
</evidence>
<keyword evidence="11 18" id="KW-0727">SH2 domain</keyword>
<keyword evidence="9" id="KW-0832">Ubl conjugation</keyword>
<dbReference type="GO" id="GO:0042981">
    <property type="term" value="P:regulation of apoptotic process"/>
    <property type="evidence" value="ECO:0007669"/>
    <property type="project" value="UniProtKB-ARBA"/>
</dbReference>
<evidence type="ECO:0000256" key="1">
    <source>
        <dbReference type="ARBA" id="ARBA00004123"/>
    </source>
</evidence>
<keyword evidence="12 19" id="KW-0805">Transcription regulation</keyword>
<dbReference type="Gene3D" id="2.60.40.630">
    <property type="entry name" value="STAT transcription factor, DNA-binding domain"/>
    <property type="match status" value="1"/>
</dbReference>
<keyword evidence="5 19" id="KW-0963">Cytoplasm</keyword>
<dbReference type="FunFam" id="3.30.505.10:FF:000003">
    <property type="entry name" value="Signal transducer and activator of transcription"/>
    <property type="match status" value="1"/>
</dbReference>
<evidence type="ECO:0000259" key="21">
    <source>
        <dbReference type="PROSITE" id="PS50001"/>
    </source>
</evidence>
<dbReference type="PROSITE" id="PS50001">
    <property type="entry name" value="SH2"/>
    <property type="match status" value="1"/>
</dbReference>
<feature type="non-terminal residue" evidence="22">
    <location>
        <position position="683"/>
    </location>
</feature>
<dbReference type="Gene3D" id="3.30.505.10">
    <property type="entry name" value="SH2 domain"/>
    <property type="match status" value="1"/>
</dbReference>
<evidence type="ECO:0000256" key="6">
    <source>
        <dbReference type="ARBA" id="ARBA00022499"/>
    </source>
</evidence>
<dbReference type="InterPro" id="IPR012345">
    <property type="entry name" value="STAT_TF_DNA-bd_N"/>
</dbReference>
<dbReference type="Pfam" id="PF01017">
    <property type="entry name" value="STAT_alpha"/>
    <property type="match status" value="1"/>
</dbReference>
<dbReference type="Proteomes" id="UP000580691">
    <property type="component" value="Unassembled WGS sequence"/>
</dbReference>
<evidence type="ECO:0000256" key="19">
    <source>
        <dbReference type="RuleBase" id="RU046415"/>
    </source>
</evidence>
<keyword evidence="16 19" id="KW-0804">Transcription</keyword>
<dbReference type="GO" id="GO:0000981">
    <property type="term" value="F:DNA-binding transcription factor activity, RNA polymerase II-specific"/>
    <property type="evidence" value="ECO:0007669"/>
    <property type="project" value="UniProtKB-ARBA"/>
</dbReference>
<dbReference type="PANTHER" id="PTHR11801">
    <property type="entry name" value="SIGNAL TRANSDUCER AND ACTIVATOR OF TRANSCRIPTION"/>
    <property type="match status" value="1"/>
</dbReference>
<feature type="coiled-coil region" evidence="20">
    <location>
        <begin position="141"/>
        <end position="168"/>
    </location>
</feature>
<keyword evidence="8" id="KW-0013">ADP-ribosylation</keyword>
<evidence type="ECO:0000256" key="3">
    <source>
        <dbReference type="ARBA" id="ARBA00005586"/>
    </source>
</evidence>
<dbReference type="SUPFAM" id="SSF48092">
    <property type="entry name" value="Transcription factor STAT-4 N-domain"/>
    <property type="match status" value="1"/>
</dbReference>
<dbReference type="SUPFAM" id="SSF49417">
    <property type="entry name" value="p53-like transcription factors"/>
    <property type="match status" value="1"/>
</dbReference>
<dbReference type="FunFam" id="1.10.238.10:FF:000012">
    <property type="entry name" value="Signal transducer and activator of transcription"/>
    <property type="match status" value="1"/>
</dbReference>
<name>A0A7K4UPS3_9SYLV</name>
<dbReference type="InterPro" id="IPR013799">
    <property type="entry name" value="STAT_TF_prot_interaction"/>
</dbReference>
<dbReference type="SMART" id="SM00964">
    <property type="entry name" value="STAT_int"/>
    <property type="match status" value="1"/>
</dbReference>
<dbReference type="GO" id="GO:0007259">
    <property type="term" value="P:cell surface receptor signaling pathway via JAK-STAT"/>
    <property type="evidence" value="ECO:0007669"/>
    <property type="project" value="UniProtKB-ARBA"/>
</dbReference>
<evidence type="ECO:0000256" key="13">
    <source>
        <dbReference type="ARBA" id="ARBA00023054"/>
    </source>
</evidence>
<protein>
    <recommendedName>
        <fullName evidence="19">Signal transducer and activator of transcription</fullName>
    </recommendedName>
</protein>
<dbReference type="Gene3D" id="1.20.1050.20">
    <property type="entry name" value="STAT transcription factor, all-alpha domain"/>
    <property type="match status" value="1"/>
</dbReference>
<dbReference type="GO" id="GO:0005737">
    <property type="term" value="C:cytoplasm"/>
    <property type="evidence" value="ECO:0007669"/>
    <property type="project" value="UniProtKB-SubCell"/>
</dbReference>
<dbReference type="Pfam" id="PF02865">
    <property type="entry name" value="STAT_int"/>
    <property type="match status" value="1"/>
</dbReference>
<dbReference type="InterPro" id="IPR048988">
    <property type="entry name" value="STAT_linker"/>
</dbReference>
<dbReference type="GO" id="GO:0060337">
    <property type="term" value="P:type I interferon-mediated signaling pathway"/>
    <property type="evidence" value="ECO:0007669"/>
    <property type="project" value="UniProtKB-ARBA"/>
</dbReference>
<dbReference type="InterPro" id="IPR008967">
    <property type="entry name" value="p53-like_TF_DNA-bd_sf"/>
</dbReference>
<dbReference type="GO" id="GO:0060333">
    <property type="term" value="P:type II interferon-mediated signaling pathway"/>
    <property type="evidence" value="ECO:0007669"/>
    <property type="project" value="UniProtKB-ARBA"/>
</dbReference>
<evidence type="ECO:0000256" key="8">
    <source>
        <dbReference type="ARBA" id="ARBA00022765"/>
    </source>
</evidence>
<dbReference type="FunFam" id="2.60.40.630:FF:000001">
    <property type="entry name" value="Signal transducer and activator of transcription"/>
    <property type="match status" value="1"/>
</dbReference>
<dbReference type="SUPFAM" id="SSF55550">
    <property type="entry name" value="SH2 domain"/>
    <property type="match status" value="1"/>
</dbReference>
<dbReference type="FunFam" id="1.10.532.10:FF:000001">
    <property type="entry name" value="Signal transducer and activator of transcription"/>
    <property type="match status" value="1"/>
</dbReference>
<keyword evidence="14 19" id="KW-0238">DNA-binding</keyword>
<accession>A0A7K4UPS3</accession>
<dbReference type="InterPro" id="IPR013800">
    <property type="entry name" value="STAT_TF_alpha"/>
</dbReference>
<dbReference type="FunFam" id="1.20.1050.20:FF:000001">
    <property type="entry name" value="Signal transducer and activator of transcription"/>
    <property type="match status" value="1"/>
</dbReference>
<dbReference type="Pfam" id="PF21354">
    <property type="entry name" value="STAT_linker"/>
    <property type="match status" value="1"/>
</dbReference>
<gene>
    <name evidence="22" type="primary">Stat1</name>
    <name evidence="22" type="ORF">SINWEB_R13205</name>
</gene>
<evidence type="ECO:0000256" key="16">
    <source>
        <dbReference type="ARBA" id="ARBA00023163"/>
    </source>
</evidence>
<dbReference type="InterPro" id="IPR036535">
    <property type="entry name" value="STAT_N_sf"/>
</dbReference>
<evidence type="ECO:0000256" key="18">
    <source>
        <dbReference type="PROSITE-ProRule" id="PRU00191"/>
    </source>
</evidence>